<organism evidence="1 2">
    <name type="scientific">Etheostoma spectabile</name>
    <name type="common">orangethroat darter</name>
    <dbReference type="NCBI Taxonomy" id="54343"/>
    <lineage>
        <taxon>Eukaryota</taxon>
        <taxon>Metazoa</taxon>
        <taxon>Chordata</taxon>
        <taxon>Craniata</taxon>
        <taxon>Vertebrata</taxon>
        <taxon>Euteleostomi</taxon>
        <taxon>Actinopterygii</taxon>
        <taxon>Neopterygii</taxon>
        <taxon>Teleostei</taxon>
        <taxon>Neoteleostei</taxon>
        <taxon>Acanthomorphata</taxon>
        <taxon>Eupercaria</taxon>
        <taxon>Perciformes</taxon>
        <taxon>Percoidei</taxon>
        <taxon>Percidae</taxon>
        <taxon>Etheostomatinae</taxon>
        <taxon>Etheostoma</taxon>
    </lineage>
</organism>
<protein>
    <submittedName>
        <fullName evidence="1">Uncharacterized protein</fullName>
    </submittedName>
</protein>
<accession>A0A5J5CMX5</accession>
<reference evidence="1 2" key="1">
    <citation type="submission" date="2019-08" db="EMBL/GenBank/DDBJ databases">
        <title>A chromosome-level genome assembly, high-density linkage maps, and genome scans reveal the genomic architecture of hybrid incompatibilities underlying speciation via character displacement in darters (Percidae: Etheostominae).</title>
        <authorList>
            <person name="Moran R.L."/>
            <person name="Catchen J.M."/>
            <person name="Fuller R.C."/>
        </authorList>
    </citation>
    <scope>NUCLEOTIDE SEQUENCE [LARGE SCALE GENOMIC DNA]</scope>
    <source>
        <strain evidence="1">EspeVRDwgs_2016</strain>
        <tissue evidence="1">Muscle</tissue>
    </source>
</reference>
<evidence type="ECO:0000313" key="1">
    <source>
        <dbReference type="EMBL" id="KAA8581986.1"/>
    </source>
</evidence>
<dbReference type="Proteomes" id="UP000327493">
    <property type="component" value="Chromosome 20"/>
</dbReference>
<gene>
    <name evidence="1" type="ORF">FQN60_008726</name>
</gene>
<dbReference type="EMBL" id="VOFY01000020">
    <property type="protein sequence ID" value="KAA8581986.1"/>
    <property type="molecule type" value="Genomic_DNA"/>
</dbReference>
<keyword evidence="2" id="KW-1185">Reference proteome</keyword>
<evidence type="ECO:0000313" key="2">
    <source>
        <dbReference type="Proteomes" id="UP000327493"/>
    </source>
</evidence>
<dbReference type="AlphaFoldDB" id="A0A5J5CMX5"/>
<sequence>MQCLLQKSREFSVDRACSQCRRFLYGHFMSLNHCGTLLVEEPNSPLTWVWCVPP</sequence>
<name>A0A5J5CMX5_9PERO</name>
<comment type="caution">
    <text evidence="1">The sequence shown here is derived from an EMBL/GenBank/DDBJ whole genome shotgun (WGS) entry which is preliminary data.</text>
</comment>
<proteinExistence type="predicted"/>